<gene>
    <name evidence="1" type="ordered locus">ESA_01631</name>
</gene>
<dbReference type="EMBL" id="CP000783">
    <property type="protein sequence ID" value="ABU76885.1"/>
    <property type="molecule type" value="Genomic_DNA"/>
</dbReference>
<proteinExistence type="predicted"/>
<sequence>MVLLLKEYLCPQRHLKLAENVDVVNQLQTEADIAKRIKVLAGNAITTGAQQHSEAMAQSGAR</sequence>
<dbReference type="Proteomes" id="UP000000260">
    <property type="component" value="Chromosome"/>
</dbReference>
<dbReference type="HOGENOM" id="CLU_2896522_0_0_6"/>
<keyword evidence="2" id="KW-1185">Reference proteome</keyword>
<evidence type="ECO:0000313" key="1">
    <source>
        <dbReference type="EMBL" id="ABU76885.1"/>
    </source>
</evidence>
<dbReference type="KEGG" id="esa:ESA_01631"/>
<accession>A7MGI9</accession>
<organism evidence="1 2">
    <name type="scientific">Cronobacter sakazakii (strain ATCC BAA-894)</name>
    <name type="common">Enterobacter sakazakii</name>
    <dbReference type="NCBI Taxonomy" id="290339"/>
    <lineage>
        <taxon>Bacteria</taxon>
        <taxon>Pseudomonadati</taxon>
        <taxon>Pseudomonadota</taxon>
        <taxon>Gammaproteobacteria</taxon>
        <taxon>Enterobacterales</taxon>
        <taxon>Enterobacteriaceae</taxon>
        <taxon>Cronobacter</taxon>
    </lineage>
</organism>
<protein>
    <submittedName>
        <fullName evidence="1">Uncharacterized protein</fullName>
    </submittedName>
</protein>
<evidence type="ECO:0000313" key="2">
    <source>
        <dbReference type="Proteomes" id="UP000000260"/>
    </source>
</evidence>
<dbReference type="AlphaFoldDB" id="A7MGI9"/>
<reference evidence="1 2" key="1">
    <citation type="journal article" date="2010" name="PLoS ONE">
        <title>Genome sequence of Cronobacter sakazakii BAA-894 and comparative genomic hybridization analysis with other Cronobacter species.</title>
        <authorList>
            <person name="Kucerova E."/>
            <person name="Clifton S.W."/>
            <person name="Xia X.Q."/>
            <person name="Long F."/>
            <person name="Porwollik S."/>
            <person name="Fulton L."/>
            <person name="Fronick C."/>
            <person name="Minx P."/>
            <person name="Kyung K."/>
            <person name="Warren W."/>
            <person name="Fulton R."/>
            <person name="Feng D."/>
            <person name="Wollam A."/>
            <person name="Shah N."/>
            <person name="Bhonagiri V."/>
            <person name="Nash W.E."/>
            <person name="Hallsworth-Pepin K."/>
            <person name="Wilson R.K."/>
            <person name="McClelland M."/>
            <person name="Forsythe S.J."/>
        </authorList>
    </citation>
    <scope>NUCLEOTIDE SEQUENCE [LARGE SCALE GENOMIC DNA]</scope>
    <source>
        <strain evidence="1 2">ATCC BAA-894</strain>
    </source>
</reference>
<name>A7MGI9_CROS8</name>